<keyword evidence="3" id="KW-0238">DNA-binding</keyword>
<dbReference type="Gene3D" id="2.40.50.1020">
    <property type="entry name" value="LytTr DNA-binding domain"/>
    <property type="match status" value="1"/>
</dbReference>
<keyword evidence="4" id="KW-1185">Reference proteome</keyword>
<dbReference type="PANTHER" id="PTHR37299:SF1">
    <property type="entry name" value="STAGE 0 SPORULATION PROTEIN A HOMOLOG"/>
    <property type="match status" value="1"/>
</dbReference>
<organism evidence="3 4">
    <name type="scientific">Hyphomonas oceanitis SCH89</name>
    <dbReference type="NCBI Taxonomy" id="1280953"/>
    <lineage>
        <taxon>Bacteria</taxon>
        <taxon>Pseudomonadati</taxon>
        <taxon>Pseudomonadota</taxon>
        <taxon>Alphaproteobacteria</taxon>
        <taxon>Hyphomonadales</taxon>
        <taxon>Hyphomonadaceae</taxon>
        <taxon>Hyphomonas</taxon>
    </lineage>
</organism>
<comment type="caution">
    <text evidence="3">The sequence shown here is derived from an EMBL/GenBank/DDBJ whole genome shotgun (WGS) entry which is preliminary data.</text>
</comment>
<dbReference type="Pfam" id="PF04397">
    <property type="entry name" value="LytTR"/>
    <property type="match status" value="1"/>
</dbReference>
<evidence type="ECO:0000313" key="3">
    <source>
        <dbReference type="EMBL" id="KDA02096.1"/>
    </source>
</evidence>
<dbReference type="InterPro" id="IPR012379">
    <property type="entry name" value="LytTR_MHYE"/>
</dbReference>
<feature type="transmembrane region" description="Helical" evidence="1">
    <location>
        <begin position="89"/>
        <end position="109"/>
    </location>
</feature>
<dbReference type="AlphaFoldDB" id="A0A059G5J9"/>
<protein>
    <submittedName>
        <fullName evidence="3">Putative DNA-binding protein</fullName>
    </submittedName>
</protein>
<dbReference type="PIRSF" id="PIRSF031767">
    <property type="entry name" value="MHYE_LytTR"/>
    <property type="match status" value="1"/>
</dbReference>
<dbReference type="RefSeq" id="WP_156950473.1">
    <property type="nucleotide sequence ID" value="NZ_ARYL01000017.1"/>
</dbReference>
<dbReference type="OrthoDB" id="9781059at2"/>
<dbReference type="GO" id="GO:0000156">
    <property type="term" value="F:phosphorelay response regulator activity"/>
    <property type="evidence" value="ECO:0007669"/>
    <property type="project" value="InterPro"/>
</dbReference>
<feature type="transmembrane region" description="Helical" evidence="1">
    <location>
        <begin position="15"/>
        <end position="35"/>
    </location>
</feature>
<reference evidence="3 4" key="1">
    <citation type="journal article" date="2014" name="Antonie Van Leeuwenhoek">
        <title>Hyphomonas beringensis sp. nov. and Hyphomonas chukchiensis sp. nov., isolated from surface seawater of the Bering Sea and Chukchi Sea.</title>
        <authorList>
            <person name="Li C."/>
            <person name="Lai Q."/>
            <person name="Li G."/>
            <person name="Dong C."/>
            <person name="Wang J."/>
            <person name="Liao Y."/>
            <person name="Shao Z."/>
        </authorList>
    </citation>
    <scope>NUCLEOTIDE SEQUENCE [LARGE SCALE GENOMIC DNA]</scope>
    <source>
        <strain evidence="3 4">SCH89</strain>
    </source>
</reference>
<dbReference type="PANTHER" id="PTHR37299">
    <property type="entry name" value="TRANSCRIPTIONAL REGULATOR-RELATED"/>
    <property type="match status" value="1"/>
</dbReference>
<dbReference type="GO" id="GO:0003677">
    <property type="term" value="F:DNA binding"/>
    <property type="evidence" value="ECO:0007669"/>
    <property type="project" value="UniProtKB-KW"/>
</dbReference>
<dbReference type="STRING" id="1280953.HOC_11952"/>
<dbReference type="EMBL" id="ARYL01000017">
    <property type="protein sequence ID" value="KDA02096.1"/>
    <property type="molecule type" value="Genomic_DNA"/>
</dbReference>
<keyword evidence="1" id="KW-0812">Transmembrane</keyword>
<sequence>MTSGGTGGTSGDRRLWLWPWLTVIVIGLVNLFVNATSGILEARSDGDAINTAVPFILEATSYIFWIGLAPLIGLAIRRVPPRGGHYARFALFHAAMTVVISLIHVGGMVVLRNLWLGAMGIRYDFFGDGVLLAFIYEWRKDVLSYALVAATYWAFERFAVSPPIVPPDASRIELREGNTSVFLSARDILFVESAGNYVAFHTQEKEHLVRGTLAAWEGRLGGQGFVRVHRSRLVNRARIGALKPRASGDVDITLDDDRVITGSRRYREVLATSM</sequence>
<name>A0A059G5J9_9PROT</name>
<dbReference type="PATRIC" id="fig|1280953.3.peg.2410"/>
<keyword evidence="1" id="KW-1133">Transmembrane helix</keyword>
<evidence type="ECO:0000256" key="1">
    <source>
        <dbReference type="SAM" id="Phobius"/>
    </source>
</evidence>
<evidence type="ECO:0000313" key="4">
    <source>
        <dbReference type="Proteomes" id="UP000024942"/>
    </source>
</evidence>
<keyword evidence="1" id="KW-0472">Membrane</keyword>
<dbReference type="PROSITE" id="PS50930">
    <property type="entry name" value="HTH_LYTTR"/>
    <property type="match status" value="1"/>
</dbReference>
<dbReference type="SMART" id="SM00850">
    <property type="entry name" value="LytTR"/>
    <property type="match status" value="1"/>
</dbReference>
<dbReference type="eggNOG" id="COG3279">
    <property type="taxonomic scope" value="Bacteria"/>
</dbReference>
<proteinExistence type="predicted"/>
<gene>
    <name evidence="3" type="ORF">HOC_11952</name>
</gene>
<evidence type="ECO:0000259" key="2">
    <source>
        <dbReference type="PROSITE" id="PS50930"/>
    </source>
</evidence>
<accession>A0A059G5J9</accession>
<dbReference type="Proteomes" id="UP000024942">
    <property type="component" value="Unassembled WGS sequence"/>
</dbReference>
<feature type="transmembrane region" description="Helical" evidence="1">
    <location>
        <begin position="55"/>
        <end position="77"/>
    </location>
</feature>
<dbReference type="InterPro" id="IPR046947">
    <property type="entry name" value="LytR-like"/>
</dbReference>
<dbReference type="InterPro" id="IPR007492">
    <property type="entry name" value="LytTR_DNA-bd_dom"/>
</dbReference>
<feature type="domain" description="HTH LytTR-type" evidence="2">
    <location>
        <begin position="172"/>
        <end position="274"/>
    </location>
</feature>